<dbReference type="PANTHER" id="PTHR31286:SF167">
    <property type="entry name" value="OS09G0268800 PROTEIN"/>
    <property type="match status" value="1"/>
</dbReference>
<gene>
    <name evidence="2" type="ORF">QN277_020378</name>
</gene>
<proteinExistence type="predicted"/>
<reference evidence="2" key="1">
    <citation type="submission" date="2023-10" db="EMBL/GenBank/DDBJ databases">
        <title>Chromosome-level genome of the transformable northern wattle, Acacia crassicarpa.</title>
        <authorList>
            <person name="Massaro I."/>
            <person name="Sinha N.R."/>
            <person name="Poethig S."/>
            <person name="Leichty A.R."/>
        </authorList>
    </citation>
    <scope>NUCLEOTIDE SEQUENCE</scope>
    <source>
        <strain evidence="2">Acra3RX</strain>
        <tissue evidence="2">Leaf</tissue>
    </source>
</reference>
<accession>A0AAE1JJN4</accession>
<dbReference type="AlphaFoldDB" id="A0AAE1JJN4"/>
<dbReference type="Pfam" id="PF14111">
    <property type="entry name" value="DUF4283"/>
    <property type="match status" value="1"/>
</dbReference>
<dbReference type="EMBL" id="JAWXYG010000005">
    <property type="protein sequence ID" value="KAK4271731.1"/>
    <property type="molecule type" value="Genomic_DNA"/>
</dbReference>
<comment type="caution">
    <text evidence="2">The sequence shown here is derived from an EMBL/GenBank/DDBJ whole genome shotgun (WGS) entry which is preliminary data.</text>
</comment>
<organism evidence="2 3">
    <name type="scientific">Acacia crassicarpa</name>
    <name type="common">northern wattle</name>
    <dbReference type="NCBI Taxonomy" id="499986"/>
    <lineage>
        <taxon>Eukaryota</taxon>
        <taxon>Viridiplantae</taxon>
        <taxon>Streptophyta</taxon>
        <taxon>Embryophyta</taxon>
        <taxon>Tracheophyta</taxon>
        <taxon>Spermatophyta</taxon>
        <taxon>Magnoliopsida</taxon>
        <taxon>eudicotyledons</taxon>
        <taxon>Gunneridae</taxon>
        <taxon>Pentapetalae</taxon>
        <taxon>rosids</taxon>
        <taxon>fabids</taxon>
        <taxon>Fabales</taxon>
        <taxon>Fabaceae</taxon>
        <taxon>Caesalpinioideae</taxon>
        <taxon>mimosoid clade</taxon>
        <taxon>Acacieae</taxon>
        <taxon>Acacia</taxon>
    </lineage>
</organism>
<evidence type="ECO:0000313" key="3">
    <source>
        <dbReference type="Proteomes" id="UP001293593"/>
    </source>
</evidence>
<dbReference type="PANTHER" id="PTHR31286">
    <property type="entry name" value="GLYCINE-RICH CELL WALL STRUCTURAL PROTEIN 1.8-LIKE"/>
    <property type="match status" value="1"/>
</dbReference>
<dbReference type="InterPro" id="IPR025558">
    <property type="entry name" value="DUF4283"/>
</dbReference>
<feature type="domain" description="DUF4283" evidence="1">
    <location>
        <begin position="15"/>
        <end position="90"/>
    </location>
</feature>
<dbReference type="InterPro" id="IPR040256">
    <property type="entry name" value="At4g02000-like"/>
</dbReference>
<dbReference type="Proteomes" id="UP001293593">
    <property type="component" value="Unassembled WGS sequence"/>
</dbReference>
<evidence type="ECO:0000259" key="1">
    <source>
        <dbReference type="Pfam" id="PF14111"/>
    </source>
</evidence>
<protein>
    <recommendedName>
        <fullName evidence="1">DUF4283 domain-containing protein</fullName>
    </recommendedName>
</protein>
<sequence length="125" mass="14589">MEENQISSPLEWREANVENLLIGKVLSSWIYSRAAIDSILRKAWNLQDGFDVIEINGNAFMFKFADEGEYNRILRGSPWSINGCLLNLMERSRYKSCEEFEFSRSPVWIQMHNVTMEAMCLENTI</sequence>
<evidence type="ECO:0000313" key="2">
    <source>
        <dbReference type="EMBL" id="KAK4271731.1"/>
    </source>
</evidence>
<name>A0AAE1JJN4_9FABA</name>
<keyword evidence="3" id="KW-1185">Reference proteome</keyword>